<dbReference type="GeneID" id="109408055"/>
<dbReference type="EnsemblMetazoa" id="AALFPA23_007684.R10276">
    <property type="protein sequence ID" value="AALFPA23_007684.P10276"/>
    <property type="gene ID" value="AALFPA23_007684"/>
</dbReference>
<evidence type="ECO:0000313" key="3">
    <source>
        <dbReference type="Proteomes" id="UP000069940"/>
    </source>
</evidence>
<reference evidence="2" key="2">
    <citation type="submission" date="2025-05" db="UniProtKB">
        <authorList>
            <consortium name="EnsemblMetazoa"/>
        </authorList>
    </citation>
    <scope>IDENTIFICATION</scope>
    <source>
        <strain evidence="2">Foshan</strain>
    </source>
</reference>
<dbReference type="RefSeq" id="XP_029734390.2">
    <property type="nucleotide sequence ID" value="XM_029878530.2"/>
</dbReference>
<accession>A0ABM1YBT5</accession>
<evidence type="ECO:0000313" key="2">
    <source>
        <dbReference type="EnsemblMetazoa" id="AALFPA23_007684.P10276"/>
    </source>
</evidence>
<dbReference type="Proteomes" id="UP000069940">
    <property type="component" value="Unassembled WGS sequence"/>
</dbReference>
<feature type="region of interest" description="Disordered" evidence="1">
    <location>
        <begin position="87"/>
        <end position="133"/>
    </location>
</feature>
<proteinExistence type="predicted"/>
<evidence type="ECO:0000256" key="1">
    <source>
        <dbReference type="SAM" id="MobiDB-lite"/>
    </source>
</evidence>
<feature type="compositionally biased region" description="Polar residues" evidence="1">
    <location>
        <begin position="29"/>
        <end position="48"/>
    </location>
</feature>
<feature type="region of interest" description="Disordered" evidence="1">
    <location>
        <begin position="1"/>
        <end position="48"/>
    </location>
</feature>
<reference evidence="3" key="1">
    <citation type="journal article" date="2015" name="Proc. Natl. Acad. Sci. U.S.A.">
        <title>Genome sequence of the Asian Tiger mosquito, Aedes albopictus, reveals insights into its biology, genetics, and evolution.</title>
        <authorList>
            <person name="Chen X.G."/>
            <person name="Jiang X."/>
            <person name="Gu J."/>
            <person name="Xu M."/>
            <person name="Wu Y."/>
            <person name="Deng Y."/>
            <person name="Zhang C."/>
            <person name="Bonizzoni M."/>
            <person name="Dermauw W."/>
            <person name="Vontas J."/>
            <person name="Armbruster P."/>
            <person name="Huang X."/>
            <person name="Yang Y."/>
            <person name="Zhang H."/>
            <person name="He W."/>
            <person name="Peng H."/>
            <person name="Liu Y."/>
            <person name="Wu K."/>
            <person name="Chen J."/>
            <person name="Lirakis M."/>
            <person name="Topalis P."/>
            <person name="Van Leeuwen T."/>
            <person name="Hall A.B."/>
            <person name="Jiang X."/>
            <person name="Thorpe C."/>
            <person name="Mueller R.L."/>
            <person name="Sun C."/>
            <person name="Waterhouse R.M."/>
            <person name="Yan G."/>
            <person name="Tu Z.J."/>
            <person name="Fang X."/>
            <person name="James A.A."/>
        </authorList>
    </citation>
    <scope>NUCLEOTIDE SEQUENCE [LARGE SCALE GENOMIC DNA]</scope>
    <source>
        <strain evidence="3">Foshan</strain>
    </source>
</reference>
<sequence>MSAELVEPSLAAEGSPVKKQEIDPKSRGSESQSMSVKFSKLSTSMDSSSHLEESVLMILSSEDADLEQRSTKLECEHGVVVKSEEPDSVPFVDSEPPFKKNRRVQVPSSDITKGITSIEPSPKKRPRKKLRDPAPQKIGVLVGVPCRRKSSISNSPEVQQPELLKHFSLIFLFYRLKNPIKWDTTTFKEIQTLANSIDTSMVTTKLFVQYQDRGYHLRLTSTVAKGRINSKDAAPPNFKNALIDHVSRYTGLVLKCEASFMMLWRVADGYYLYDPCLNEVSQLMFINSLELLIQFILDTKQLNDRSKFYMSKISWHSVEDGMITTLKRMSRVAKKFKILNPNEALLMGDRFFKKAGYKLESLRVSLNAIYMSAKIEARSWDASVLNGLFDGQMNDKQINKLGVFLLEEGQEEDFLLDEVRLIRLDVAFSYMEREPFELLINRFLAIRVAIILRIEEYYFAIWSSNSILYWFSPFRYDALKLDPEELDDKASFLFAFSSLDRLSTILFEYLTEIGLLPWHKIHLFTVDSEAFGKSPRLPLVDSKDSLTRTELEINIREASKVKEYVQIGDLPPMTLSEAKLCRILLRDIMGGAEKHYDE</sequence>
<keyword evidence="3" id="KW-1185">Reference proteome</keyword>
<feature type="compositionally biased region" description="Polar residues" evidence="1">
    <location>
        <begin position="106"/>
        <end position="119"/>
    </location>
</feature>
<protein>
    <submittedName>
        <fullName evidence="2">Uncharacterized protein</fullName>
    </submittedName>
</protein>
<feature type="compositionally biased region" description="Basic and acidic residues" evidence="1">
    <location>
        <begin position="16"/>
        <end position="28"/>
    </location>
</feature>
<organism evidence="2 3">
    <name type="scientific">Aedes albopictus</name>
    <name type="common">Asian tiger mosquito</name>
    <name type="synonym">Stegomyia albopicta</name>
    <dbReference type="NCBI Taxonomy" id="7160"/>
    <lineage>
        <taxon>Eukaryota</taxon>
        <taxon>Metazoa</taxon>
        <taxon>Ecdysozoa</taxon>
        <taxon>Arthropoda</taxon>
        <taxon>Hexapoda</taxon>
        <taxon>Insecta</taxon>
        <taxon>Pterygota</taxon>
        <taxon>Neoptera</taxon>
        <taxon>Endopterygota</taxon>
        <taxon>Diptera</taxon>
        <taxon>Nematocera</taxon>
        <taxon>Culicoidea</taxon>
        <taxon>Culicidae</taxon>
        <taxon>Culicinae</taxon>
        <taxon>Aedini</taxon>
        <taxon>Aedes</taxon>
        <taxon>Stegomyia</taxon>
    </lineage>
</organism>
<name>A0ABM1YBT5_AEDAL</name>